<keyword evidence="3" id="KW-1185">Reference proteome</keyword>
<dbReference type="PROSITE" id="PS50943">
    <property type="entry name" value="HTH_CROC1"/>
    <property type="match status" value="1"/>
</dbReference>
<accession>A0ABP5T818</accession>
<name>A0ABP5T818_9ACTN</name>
<dbReference type="Pfam" id="PF01381">
    <property type="entry name" value="HTH_3"/>
    <property type="match status" value="1"/>
</dbReference>
<dbReference type="SUPFAM" id="SSF47413">
    <property type="entry name" value="lambda repressor-like DNA-binding domains"/>
    <property type="match status" value="1"/>
</dbReference>
<evidence type="ECO:0000259" key="1">
    <source>
        <dbReference type="PROSITE" id="PS50943"/>
    </source>
</evidence>
<evidence type="ECO:0000313" key="3">
    <source>
        <dbReference type="Proteomes" id="UP001501444"/>
    </source>
</evidence>
<evidence type="ECO:0000313" key="2">
    <source>
        <dbReference type="EMBL" id="GAA2347363.1"/>
    </source>
</evidence>
<proteinExistence type="predicted"/>
<dbReference type="Gene3D" id="1.10.260.40">
    <property type="entry name" value="lambda repressor-like DNA-binding domains"/>
    <property type="match status" value="1"/>
</dbReference>
<dbReference type="RefSeq" id="WP_344613438.1">
    <property type="nucleotide sequence ID" value="NZ_BAAARV010000025.1"/>
</dbReference>
<dbReference type="EMBL" id="BAAARV010000025">
    <property type="protein sequence ID" value="GAA2347363.1"/>
    <property type="molecule type" value="Genomic_DNA"/>
</dbReference>
<dbReference type="CDD" id="cd00093">
    <property type="entry name" value="HTH_XRE"/>
    <property type="match status" value="1"/>
</dbReference>
<protein>
    <recommendedName>
        <fullName evidence="1">HTH cro/C1-type domain-containing protein</fullName>
    </recommendedName>
</protein>
<organism evidence="2 3">
    <name type="scientific">Dactylosporangium salmoneum</name>
    <dbReference type="NCBI Taxonomy" id="53361"/>
    <lineage>
        <taxon>Bacteria</taxon>
        <taxon>Bacillati</taxon>
        <taxon>Actinomycetota</taxon>
        <taxon>Actinomycetes</taxon>
        <taxon>Micromonosporales</taxon>
        <taxon>Micromonosporaceae</taxon>
        <taxon>Dactylosporangium</taxon>
    </lineage>
</organism>
<dbReference type="SMART" id="SM00530">
    <property type="entry name" value="HTH_XRE"/>
    <property type="match status" value="1"/>
</dbReference>
<comment type="caution">
    <text evidence="2">The sequence shown here is derived from an EMBL/GenBank/DDBJ whole genome shotgun (WGS) entry which is preliminary data.</text>
</comment>
<dbReference type="InterPro" id="IPR010982">
    <property type="entry name" value="Lambda_DNA-bd_dom_sf"/>
</dbReference>
<dbReference type="Proteomes" id="UP001501444">
    <property type="component" value="Unassembled WGS sequence"/>
</dbReference>
<reference evidence="3" key="1">
    <citation type="journal article" date="2019" name="Int. J. Syst. Evol. Microbiol.">
        <title>The Global Catalogue of Microorganisms (GCM) 10K type strain sequencing project: providing services to taxonomists for standard genome sequencing and annotation.</title>
        <authorList>
            <consortium name="The Broad Institute Genomics Platform"/>
            <consortium name="The Broad Institute Genome Sequencing Center for Infectious Disease"/>
            <person name="Wu L."/>
            <person name="Ma J."/>
        </authorList>
    </citation>
    <scope>NUCLEOTIDE SEQUENCE [LARGE SCALE GENOMIC DNA]</scope>
    <source>
        <strain evidence="3">JCM 3272</strain>
    </source>
</reference>
<gene>
    <name evidence="2" type="ORF">GCM10010170_034890</name>
</gene>
<feature type="domain" description="HTH cro/C1-type" evidence="1">
    <location>
        <begin position="27"/>
        <end position="86"/>
    </location>
</feature>
<sequence length="107" mass="11755">MDVHIFGVSMKAAIPIGDHGRRLAANIKRIREQQRISLVELSALVARHGRQIGRMALSRIESNERHVDLDDLVALAAALGVPAERLAFEDGLTVEIRPVDPIQEATT</sequence>
<dbReference type="InterPro" id="IPR001387">
    <property type="entry name" value="Cro/C1-type_HTH"/>
</dbReference>